<dbReference type="Gene3D" id="3.20.20.140">
    <property type="entry name" value="Metal-dependent hydrolases"/>
    <property type="match status" value="1"/>
</dbReference>
<dbReference type="GO" id="GO:0005655">
    <property type="term" value="C:nucleolar ribonuclease P complex"/>
    <property type="evidence" value="ECO:0007669"/>
    <property type="project" value="TreeGrafter"/>
</dbReference>
<evidence type="ECO:0000313" key="5">
    <source>
        <dbReference type="EMBL" id="KAL0265763.1"/>
    </source>
</evidence>
<evidence type="ECO:0000256" key="2">
    <source>
        <dbReference type="ARBA" id="ARBA00007331"/>
    </source>
</evidence>
<evidence type="ECO:0000256" key="1">
    <source>
        <dbReference type="ARBA" id="ARBA00004123"/>
    </source>
</evidence>
<dbReference type="Pfam" id="PF05093">
    <property type="entry name" value="CIAPIN1"/>
    <property type="match status" value="1"/>
</dbReference>
<dbReference type="EMBL" id="JARGDH010000006">
    <property type="protein sequence ID" value="KAL0265763.1"/>
    <property type="molecule type" value="Genomic_DNA"/>
</dbReference>
<comment type="subcellular location">
    <subcellularLocation>
        <location evidence="1">Nucleus</location>
    </subcellularLocation>
</comment>
<dbReference type="InterPro" id="IPR046408">
    <property type="entry name" value="CIAPIN1"/>
</dbReference>
<dbReference type="GO" id="GO:0008033">
    <property type="term" value="P:tRNA processing"/>
    <property type="evidence" value="ECO:0007669"/>
    <property type="project" value="UniProtKB-KW"/>
</dbReference>
<evidence type="ECO:0000259" key="4">
    <source>
        <dbReference type="Pfam" id="PF05093"/>
    </source>
</evidence>
<dbReference type="InterPro" id="IPR002738">
    <property type="entry name" value="RNase_P_p30"/>
</dbReference>
<dbReference type="SUPFAM" id="SSF89550">
    <property type="entry name" value="PHP domain-like"/>
    <property type="match status" value="1"/>
</dbReference>
<gene>
    <name evidence="5" type="ORF">PYX00_011478</name>
</gene>
<dbReference type="AlphaFoldDB" id="A0AAW2H7N7"/>
<feature type="domain" description="Anamorsin C-terminal" evidence="4">
    <location>
        <begin position="279"/>
        <end position="314"/>
    </location>
</feature>
<accession>A0AAW2H7N7</accession>
<protein>
    <recommendedName>
        <fullName evidence="4">Anamorsin C-terminal domain-containing protein</fullName>
    </recommendedName>
</protein>
<sequence length="326" mass="37283">MYFDIGVSQFFSSLEDTEYTGFCITKQMQSSSMSVPVFETIHSRKRLYRKVEVDMLPEDVSRMQLGKLSGYDVLSVRVTDENTFRHVCEKWCTDIIALDLARQSFIMKDGLVRKAIERDVFFEVELRDALYESRERVCWLKNVLDLIRITRGRNVVVSSGARCSTEVKRPRDIYRFLRFAGLSHRRAEMVVKDNPRRLLRLCALRSKLFKHGAAAPMAGTQELQDLLKKAMHSGPRDGEIDEDFLTEADREKKVVVRKSGVKKRPCANCTCGARETERKGAKSACGSCYLGDAFRCEDCPYTGYPPFSPGDEVRFNMSDDPFNKGV</sequence>
<dbReference type="PANTHER" id="PTHR13031:SF0">
    <property type="entry name" value="RIBONUCLEASE P PROTEIN SUBUNIT P30"/>
    <property type="match status" value="1"/>
</dbReference>
<name>A0AAW2H7N7_9NEOP</name>
<proteinExistence type="inferred from homology"/>
<comment type="caution">
    <text evidence="5">The sequence shown here is derived from an EMBL/GenBank/DDBJ whole genome shotgun (WGS) entry which is preliminary data.</text>
</comment>
<dbReference type="PANTHER" id="PTHR13031">
    <property type="entry name" value="RIBONUCLEASE P SUBUNIT P30"/>
    <property type="match status" value="1"/>
</dbReference>
<dbReference type="GO" id="GO:0003723">
    <property type="term" value="F:RNA binding"/>
    <property type="evidence" value="ECO:0007669"/>
    <property type="project" value="TreeGrafter"/>
</dbReference>
<dbReference type="InterPro" id="IPR016195">
    <property type="entry name" value="Pol/histidinol_Pase-like"/>
</dbReference>
<dbReference type="Pfam" id="PF01876">
    <property type="entry name" value="RNase_P_p30"/>
    <property type="match status" value="1"/>
</dbReference>
<reference evidence="5" key="1">
    <citation type="journal article" date="2024" name="Gigascience">
        <title>Chromosome-level genome of the poultry shaft louse Menopon gallinae provides insight into the host-switching and adaptive evolution of parasitic lice.</title>
        <authorList>
            <person name="Xu Y."/>
            <person name="Ma L."/>
            <person name="Liu S."/>
            <person name="Liang Y."/>
            <person name="Liu Q."/>
            <person name="He Z."/>
            <person name="Tian L."/>
            <person name="Duan Y."/>
            <person name="Cai W."/>
            <person name="Li H."/>
            <person name="Song F."/>
        </authorList>
    </citation>
    <scope>NUCLEOTIDE SEQUENCE</scope>
    <source>
        <strain evidence="5">Cailab_2023a</strain>
    </source>
</reference>
<organism evidence="5">
    <name type="scientific">Menopon gallinae</name>
    <name type="common">poultry shaft louse</name>
    <dbReference type="NCBI Taxonomy" id="328185"/>
    <lineage>
        <taxon>Eukaryota</taxon>
        <taxon>Metazoa</taxon>
        <taxon>Ecdysozoa</taxon>
        <taxon>Arthropoda</taxon>
        <taxon>Hexapoda</taxon>
        <taxon>Insecta</taxon>
        <taxon>Pterygota</taxon>
        <taxon>Neoptera</taxon>
        <taxon>Paraneoptera</taxon>
        <taxon>Psocodea</taxon>
        <taxon>Troctomorpha</taxon>
        <taxon>Phthiraptera</taxon>
        <taxon>Amblycera</taxon>
        <taxon>Menoponidae</taxon>
        <taxon>Menopon</taxon>
    </lineage>
</organism>
<keyword evidence="3" id="KW-0819">tRNA processing</keyword>
<comment type="similarity">
    <text evidence="2">Belongs to the eukaryotic/archaeal RNase P protein component 3 family.</text>
</comment>
<evidence type="ECO:0000256" key="3">
    <source>
        <dbReference type="ARBA" id="ARBA00022694"/>
    </source>
</evidence>